<feature type="transmembrane region" description="Helical" evidence="6">
    <location>
        <begin position="63"/>
        <end position="84"/>
    </location>
</feature>
<feature type="transmembrane region" description="Helical" evidence="6">
    <location>
        <begin position="476"/>
        <end position="497"/>
    </location>
</feature>
<keyword evidence="5 6" id="KW-0472">Membrane</keyword>
<dbReference type="EMBL" id="MU006237">
    <property type="protein sequence ID" value="KAF2821522.1"/>
    <property type="molecule type" value="Genomic_DNA"/>
</dbReference>
<protein>
    <submittedName>
        <fullName evidence="7">MFS general substrate transporter</fullName>
    </submittedName>
</protein>
<reference evidence="7" key="1">
    <citation type="journal article" date="2020" name="Stud. Mycol.">
        <title>101 Dothideomycetes genomes: a test case for predicting lifestyles and emergence of pathogens.</title>
        <authorList>
            <person name="Haridas S."/>
            <person name="Albert R."/>
            <person name="Binder M."/>
            <person name="Bloem J."/>
            <person name="Labutti K."/>
            <person name="Salamov A."/>
            <person name="Andreopoulos B."/>
            <person name="Baker S."/>
            <person name="Barry K."/>
            <person name="Bills G."/>
            <person name="Bluhm B."/>
            <person name="Cannon C."/>
            <person name="Castanera R."/>
            <person name="Culley D."/>
            <person name="Daum C."/>
            <person name="Ezra D."/>
            <person name="Gonzalez J."/>
            <person name="Henrissat B."/>
            <person name="Kuo A."/>
            <person name="Liang C."/>
            <person name="Lipzen A."/>
            <person name="Lutzoni F."/>
            <person name="Magnuson J."/>
            <person name="Mondo S."/>
            <person name="Nolan M."/>
            <person name="Ohm R."/>
            <person name="Pangilinan J."/>
            <person name="Park H.-J."/>
            <person name="Ramirez L."/>
            <person name="Alfaro M."/>
            <person name="Sun H."/>
            <person name="Tritt A."/>
            <person name="Yoshinaga Y."/>
            <person name="Zwiers L.-H."/>
            <person name="Turgeon B."/>
            <person name="Goodwin S."/>
            <person name="Spatafora J."/>
            <person name="Crous P."/>
            <person name="Grigoriev I."/>
        </authorList>
    </citation>
    <scope>NUCLEOTIDE SEQUENCE</scope>
    <source>
        <strain evidence="7">CBS 113818</strain>
    </source>
</reference>
<dbReference type="AlphaFoldDB" id="A0A6A6ZK98"/>
<feature type="transmembrane region" description="Helical" evidence="6">
    <location>
        <begin position="91"/>
        <end position="113"/>
    </location>
</feature>
<feature type="transmembrane region" description="Helical" evidence="6">
    <location>
        <begin position="206"/>
        <end position="225"/>
    </location>
</feature>
<keyword evidence="4 6" id="KW-1133">Transmembrane helix</keyword>
<keyword evidence="3 6" id="KW-0812">Transmembrane</keyword>
<accession>A0A6A6ZK98</accession>
<gene>
    <name evidence="7" type="ORF">CC86DRAFT_359394</name>
</gene>
<dbReference type="Gene3D" id="1.20.1250.20">
    <property type="entry name" value="MFS general substrate transporter like domains"/>
    <property type="match status" value="1"/>
</dbReference>
<dbReference type="InterPro" id="IPR036259">
    <property type="entry name" value="MFS_trans_sf"/>
</dbReference>
<evidence type="ECO:0000256" key="4">
    <source>
        <dbReference type="ARBA" id="ARBA00022989"/>
    </source>
</evidence>
<sequence length="614" mass="68101">MDNLRRVRDGVPWRLWIVAVIGFCERAAFWGLTAPWQNYMEHPPNYHDGQTPGALGLGQAKATRIYCCFYIFYYVTPIFVAILADSRLGQYTTLVASVVLYCLGIIALTISSIPANLAKGWGFPGLVLAMFLVGLGGGGVRAIFPPFIADQYTKTKLRMKTLKTGERVVIDYDLTLQYIYSLYFWVGNVGSLSWFATVFIEKRNGFTAAYGLTLGLMIVALLTLVSGKRWYVKTSEGSDLSVPQATRIILCVVKSGFKMQRALPDYQFDHRYKIVPWNSHMVEELTRGLRACRVLLAFVVFYVCFDQMQNNIISQTGQMNTHGTPNDLLPAMNQVGCIVLGPIIQFGLYPILQRRRIKLGPIIRIAIGFSFIALSMLYAALTQYMIYRAPPCNINPSNCSGLTFGKSGINVWLQAPVYFLISTGEIFGYVTGLEYAYDHSPKDMKVIVQAINLLMGGIGSAVALSLTTVAHDPNLVIFYGSLGAAMALTTAIFWLLFRKYDKIETLSEAIAPPRQTPVDLEKGNDFQTNHHLDNSRAYADEKTENTPTCSSTTLVVKSVRAQDPIAGLQSSSNSTLILTMTEDSSKDIEVHHLHQQTHLTTAGLVDTRARSSSS</sequence>
<dbReference type="GO" id="GO:0022857">
    <property type="term" value="F:transmembrane transporter activity"/>
    <property type="evidence" value="ECO:0007669"/>
    <property type="project" value="InterPro"/>
</dbReference>
<feature type="transmembrane region" description="Helical" evidence="6">
    <location>
        <begin position="12"/>
        <end position="32"/>
    </location>
</feature>
<comment type="similarity">
    <text evidence="2">Belongs to the major facilitator superfamily. Proton-dependent oligopeptide transporter (POT/PTR) (TC 2.A.17) family.</text>
</comment>
<dbReference type="SUPFAM" id="SSF103473">
    <property type="entry name" value="MFS general substrate transporter"/>
    <property type="match status" value="1"/>
</dbReference>
<comment type="subcellular location">
    <subcellularLocation>
        <location evidence="1">Membrane</location>
        <topology evidence="1">Multi-pass membrane protein</topology>
    </subcellularLocation>
</comment>
<feature type="transmembrane region" description="Helical" evidence="6">
    <location>
        <begin position="417"/>
        <end position="437"/>
    </location>
</feature>
<feature type="transmembrane region" description="Helical" evidence="6">
    <location>
        <begin position="361"/>
        <end position="381"/>
    </location>
</feature>
<dbReference type="InterPro" id="IPR000109">
    <property type="entry name" value="POT_fam"/>
</dbReference>
<dbReference type="Proteomes" id="UP000799424">
    <property type="component" value="Unassembled WGS sequence"/>
</dbReference>
<keyword evidence="8" id="KW-1185">Reference proteome</keyword>
<dbReference type="PANTHER" id="PTHR11654">
    <property type="entry name" value="OLIGOPEPTIDE TRANSPORTER-RELATED"/>
    <property type="match status" value="1"/>
</dbReference>
<evidence type="ECO:0000256" key="3">
    <source>
        <dbReference type="ARBA" id="ARBA00022692"/>
    </source>
</evidence>
<feature type="transmembrane region" description="Helical" evidence="6">
    <location>
        <begin position="328"/>
        <end position="349"/>
    </location>
</feature>
<feature type="transmembrane region" description="Helical" evidence="6">
    <location>
        <begin position="125"/>
        <end position="148"/>
    </location>
</feature>
<evidence type="ECO:0000256" key="2">
    <source>
        <dbReference type="ARBA" id="ARBA00005982"/>
    </source>
</evidence>
<proteinExistence type="inferred from homology"/>
<evidence type="ECO:0000313" key="7">
    <source>
        <dbReference type="EMBL" id="KAF2821522.1"/>
    </source>
</evidence>
<feature type="transmembrane region" description="Helical" evidence="6">
    <location>
        <begin position="291"/>
        <end position="308"/>
    </location>
</feature>
<dbReference type="Pfam" id="PF00854">
    <property type="entry name" value="PTR2"/>
    <property type="match status" value="1"/>
</dbReference>
<evidence type="ECO:0000256" key="5">
    <source>
        <dbReference type="ARBA" id="ARBA00023136"/>
    </source>
</evidence>
<dbReference type="GO" id="GO:0016020">
    <property type="term" value="C:membrane"/>
    <property type="evidence" value="ECO:0007669"/>
    <property type="project" value="UniProtKB-SubCell"/>
</dbReference>
<name>A0A6A6ZK98_9PLEO</name>
<evidence type="ECO:0000313" key="8">
    <source>
        <dbReference type="Proteomes" id="UP000799424"/>
    </source>
</evidence>
<feature type="transmembrane region" description="Helical" evidence="6">
    <location>
        <begin position="449"/>
        <end position="470"/>
    </location>
</feature>
<evidence type="ECO:0000256" key="1">
    <source>
        <dbReference type="ARBA" id="ARBA00004141"/>
    </source>
</evidence>
<organism evidence="7 8">
    <name type="scientific">Ophiobolus disseminans</name>
    <dbReference type="NCBI Taxonomy" id="1469910"/>
    <lineage>
        <taxon>Eukaryota</taxon>
        <taxon>Fungi</taxon>
        <taxon>Dikarya</taxon>
        <taxon>Ascomycota</taxon>
        <taxon>Pezizomycotina</taxon>
        <taxon>Dothideomycetes</taxon>
        <taxon>Pleosporomycetidae</taxon>
        <taxon>Pleosporales</taxon>
        <taxon>Pleosporineae</taxon>
        <taxon>Phaeosphaeriaceae</taxon>
        <taxon>Ophiobolus</taxon>
    </lineage>
</organism>
<evidence type="ECO:0000256" key="6">
    <source>
        <dbReference type="SAM" id="Phobius"/>
    </source>
</evidence>
<dbReference type="OrthoDB" id="8904098at2759"/>